<dbReference type="RefSeq" id="WP_034751718.1">
    <property type="nucleotide sequence ID" value="NZ_BAUT01000140.1"/>
</dbReference>
<comment type="caution">
    <text evidence="1">The sequence shown here is derived from an EMBL/GenBank/DDBJ whole genome shotgun (WGS) entry which is preliminary data.</text>
</comment>
<keyword evidence="2" id="KW-1185">Reference proteome</keyword>
<accession>W4QAA4</accession>
<dbReference type="AlphaFoldDB" id="W4QAA4"/>
<protein>
    <submittedName>
        <fullName evidence="1">Uncharacterized protein</fullName>
    </submittedName>
</protein>
<dbReference type="Proteomes" id="UP000018890">
    <property type="component" value="Unassembled WGS sequence"/>
</dbReference>
<sequence>MEVNEDTLKQLVKDFDKSKNIALQEATSGNNEAHTAVENTFMPITLSSSATVARIISSYLDMFSVLLENKKFLADHEQYIFKKIELYEALMMRMIEEEEVYKDKIVRLLEQNNRSKNDN</sequence>
<organism evidence="1 2">
    <name type="scientific">Halalkalibacter wakoensis JCM 9140</name>
    <dbReference type="NCBI Taxonomy" id="1236970"/>
    <lineage>
        <taxon>Bacteria</taxon>
        <taxon>Bacillati</taxon>
        <taxon>Bacillota</taxon>
        <taxon>Bacilli</taxon>
        <taxon>Bacillales</taxon>
        <taxon>Bacillaceae</taxon>
        <taxon>Halalkalibacter</taxon>
    </lineage>
</organism>
<proteinExistence type="predicted"/>
<name>W4QAA4_9BACI</name>
<evidence type="ECO:0000313" key="2">
    <source>
        <dbReference type="Proteomes" id="UP000018890"/>
    </source>
</evidence>
<evidence type="ECO:0000313" key="1">
    <source>
        <dbReference type="EMBL" id="GAE28618.1"/>
    </source>
</evidence>
<dbReference type="EMBL" id="BAUT01000140">
    <property type="protein sequence ID" value="GAE28618.1"/>
    <property type="molecule type" value="Genomic_DNA"/>
</dbReference>
<gene>
    <name evidence="1" type="ORF">JCM9140_4870</name>
</gene>
<reference evidence="1" key="1">
    <citation type="journal article" date="2014" name="Genome Announc.">
        <title>Draft Genome Sequences of Three Alkaliphilic Bacillus Strains, Bacillus wakoensis JCM 9140T, Bacillus akibai JCM 9157T, and Bacillus hemicellulosilyticus JCM 9152T.</title>
        <authorList>
            <person name="Yuki M."/>
            <person name="Oshima K."/>
            <person name="Suda W."/>
            <person name="Oshida Y."/>
            <person name="Kitamura K."/>
            <person name="Iida T."/>
            <person name="Hattori M."/>
            <person name="Ohkuma M."/>
        </authorList>
    </citation>
    <scope>NUCLEOTIDE SEQUENCE [LARGE SCALE GENOMIC DNA]</scope>
    <source>
        <strain evidence="1">JCM 9140</strain>
    </source>
</reference>